<name>A0AA92TVF4_9BACT</name>
<dbReference type="AlphaFoldDB" id="A0AA92TVF4"/>
<dbReference type="Proteomes" id="UP000283785">
    <property type="component" value="Unassembled WGS sequence"/>
</dbReference>
<evidence type="ECO:0000313" key="2">
    <source>
        <dbReference type="Proteomes" id="UP000283785"/>
    </source>
</evidence>
<comment type="caution">
    <text evidence="1">The sequence shown here is derived from an EMBL/GenBank/DDBJ whole genome shotgun (WGS) entry which is preliminary data.</text>
</comment>
<gene>
    <name evidence="1" type="ORF">DWV76_15105</name>
</gene>
<proteinExistence type="predicted"/>
<sequence>MFLLLLASCDGYPSKEDLEVRNYLYLDRSSVLHIDMNCPNVSKKYGATKIEPINVNEISTGKLDNICNKCFNETLYIGLKEFSRAKSLNSDRKVKTLLYLEPGYTCYFDLDLLNKVSSYKVLKVLMVNEDKKIYVPLNESFHLCDKGYKIAKFMPFRMGDIKLEIYEGKDVYNIPFSVIHEQWDDFYADFYNCYVTMFNREGKMVGIDVDQMNSYRKDGYKWYISGYEKHPHLIYNIMCLSSKTVREHSLESFITNIKNNEEYRKVVYNDLIKDGFVDFSNFSTFKIFINKII</sequence>
<reference evidence="1 2" key="1">
    <citation type="submission" date="2018-08" db="EMBL/GenBank/DDBJ databases">
        <title>A genome reference for cultivated species of the human gut microbiota.</title>
        <authorList>
            <person name="Zou Y."/>
            <person name="Xue W."/>
            <person name="Luo G."/>
        </authorList>
    </citation>
    <scope>NUCLEOTIDE SEQUENCE [LARGE SCALE GENOMIC DNA]</scope>
    <source>
        <strain evidence="1 2">AF12-50</strain>
    </source>
</reference>
<dbReference type="EMBL" id="QSAG01000049">
    <property type="protein sequence ID" value="RGW39845.1"/>
    <property type="molecule type" value="Genomic_DNA"/>
</dbReference>
<protein>
    <submittedName>
        <fullName evidence="1">Uncharacterized protein</fullName>
    </submittedName>
</protein>
<evidence type="ECO:0000313" key="1">
    <source>
        <dbReference type="EMBL" id="RGW39845.1"/>
    </source>
</evidence>
<organism evidence="1 2">
    <name type="scientific">Segatella copri</name>
    <dbReference type="NCBI Taxonomy" id="165179"/>
    <lineage>
        <taxon>Bacteria</taxon>
        <taxon>Pseudomonadati</taxon>
        <taxon>Bacteroidota</taxon>
        <taxon>Bacteroidia</taxon>
        <taxon>Bacteroidales</taxon>
        <taxon>Prevotellaceae</taxon>
        <taxon>Segatella</taxon>
    </lineage>
</organism>
<accession>A0AA92TVF4</accession>